<reference evidence="3 4" key="1">
    <citation type="submission" date="2018-08" db="EMBL/GenBank/DDBJ databases">
        <title>A genome reference for cultivated species of the human gut microbiota.</title>
        <authorList>
            <person name="Zou Y."/>
            <person name="Xue W."/>
            <person name="Luo G."/>
        </authorList>
    </citation>
    <scope>NUCLEOTIDE SEQUENCE [LARGE SCALE GENOMIC DNA]</scope>
    <source>
        <strain evidence="3 4">AM40-30BH</strain>
    </source>
</reference>
<evidence type="ECO:0000259" key="2">
    <source>
        <dbReference type="Pfam" id="PF12984"/>
    </source>
</evidence>
<dbReference type="InterPro" id="IPR036737">
    <property type="entry name" value="OmpA-like_sf"/>
</dbReference>
<dbReference type="Gene3D" id="3.30.1330.60">
    <property type="entry name" value="OmpA-like domain"/>
    <property type="match status" value="1"/>
</dbReference>
<feature type="domain" description="DUF3868" evidence="2">
    <location>
        <begin position="7"/>
        <end position="95"/>
    </location>
</feature>
<accession>A0A413VVN9</accession>
<dbReference type="Pfam" id="PF12984">
    <property type="entry name" value="DUF3868"/>
    <property type="match status" value="1"/>
</dbReference>
<dbReference type="AlphaFoldDB" id="A0A413VVN9"/>
<evidence type="ECO:0000256" key="1">
    <source>
        <dbReference type="SAM" id="SignalP"/>
    </source>
</evidence>
<dbReference type="Gene3D" id="1.25.40.10">
    <property type="entry name" value="Tetratricopeptide repeat domain"/>
    <property type="match status" value="1"/>
</dbReference>
<keyword evidence="1" id="KW-0732">Signal</keyword>
<organism evidence="3 4">
    <name type="scientific">Bacteroides nordii</name>
    <dbReference type="NCBI Taxonomy" id="291645"/>
    <lineage>
        <taxon>Bacteria</taxon>
        <taxon>Pseudomonadati</taxon>
        <taxon>Bacteroidota</taxon>
        <taxon>Bacteroidia</taxon>
        <taxon>Bacteroidales</taxon>
        <taxon>Bacteroidaceae</taxon>
        <taxon>Bacteroides</taxon>
    </lineage>
</organism>
<feature type="signal peptide" evidence="1">
    <location>
        <begin position="1"/>
        <end position="20"/>
    </location>
</feature>
<comment type="caution">
    <text evidence="3">The sequence shown here is derived from an EMBL/GenBank/DDBJ whole genome shotgun (WGS) entry which is preliminary data.</text>
</comment>
<sequence length="482" mass="54300">MKKVIYLLLLVILPGLSAQAQTVYKDQVRVENQSITRSDDNRLTIAMDIIMQANMKISSNRSATLTPILEANGHTKALSPIVIYGRRRALVNERGNTVPKDAFVILRRKRKTEQRVSYLVQLPYEAWMQKANLVMDADLCGCRNIVEANTLDPIATLNIERIKLQPAIAYITPKAEEVKHRAVEGSAFLDFPVNKTIIYPEYRRNQAELAKIRATIDTIRNDKNISITGIRLEGYASPEGSYANNDRLAKGRTAALLNYVRNYYDFPEGLLTMASTPEDWAGFRKFITNSALPQKEEILQMIDLDEKDMDAKEKRIARLVGPETYRFLLNECYPALRHSDYTVAYTVRGFNLDEAKEIINTHPQQLSLQEIFNVAQTYEQGSEEFNHAFQVAALMFPNDPTANLNAAAMEIQRGGDLTIAKKYLTKADANEGATQNNLGVIALIEGDLDTAQQYFTRAKEAGVSEAEANLQEVAKQRNFPVE</sequence>
<dbReference type="RefSeq" id="WP_122200887.1">
    <property type="nucleotide sequence ID" value="NZ_CABJFV010000002.1"/>
</dbReference>
<dbReference type="SUPFAM" id="SSF81901">
    <property type="entry name" value="HCP-like"/>
    <property type="match status" value="1"/>
</dbReference>
<proteinExistence type="predicted"/>
<name>A0A413VVN9_9BACE</name>
<dbReference type="SUPFAM" id="SSF103088">
    <property type="entry name" value="OmpA-like"/>
    <property type="match status" value="1"/>
</dbReference>
<dbReference type="InterPro" id="IPR024480">
    <property type="entry name" value="DUF3868"/>
</dbReference>
<feature type="chain" id="PRO_5019175710" evidence="1">
    <location>
        <begin position="21"/>
        <end position="482"/>
    </location>
</feature>
<evidence type="ECO:0000313" key="3">
    <source>
        <dbReference type="EMBL" id="RHB37696.1"/>
    </source>
</evidence>
<dbReference type="Proteomes" id="UP000284379">
    <property type="component" value="Unassembled WGS sequence"/>
</dbReference>
<dbReference type="InterPro" id="IPR011990">
    <property type="entry name" value="TPR-like_helical_dom_sf"/>
</dbReference>
<dbReference type="EMBL" id="QSGO01000002">
    <property type="protein sequence ID" value="RHB37696.1"/>
    <property type="molecule type" value="Genomic_DNA"/>
</dbReference>
<evidence type="ECO:0000313" key="4">
    <source>
        <dbReference type="Proteomes" id="UP000284379"/>
    </source>
</evidence>
<protein>
    <submittedName>
        <fullName evidence="3">DUF3868 domain-containing protein</fullName>
    </submittedName>
</protein>
<gene>
    <name evidence="3" type="ORF">DW888_03770</name>
</gene>